<organism evidence="2 3">
    <name type="scientific">Araneus ventricosus</name>
    <name type="common">Orbweaver spider</name>
    <name type="synonym">Epeira ventricosa</name>
    <dbReference type="NCBI Taxonomy" id="182803"/>
    <lineage>
        <taxon>Eukaryota</taxon>
        <taxon>Metazoa</taxon>
        <taxon>Ecdysozoa</taxon>
        <taxon>Arthropoda</taxon>
        <taxon>Chelicerata</taxon>
        <taxon>Arachnida</taxon>
        <taxon>Araneae</taxon>
        <taxon>Araneomorphae</taxon>
        <taxon>Entelegynae</taxon>
        <taxon>Araneoidea</taxon>
        <taxon>Araneidae</taxon>
        <taxon>Araneus</taxon>
    </lineage>
</organism>
<feature type="transmembrane region" description="Helical" evidence="1">
    <location>
        <begin position="6"/>
        <end position="28"/>
    </location>
</feature>
<dbReference type="PANTHER" id="PTHR11388:SF76">
    <property type="entry name" value="SOLUTE CARRIER ORGANIC ANION TRANSPORTER FAMILY MEMBER"/>
    <property type="match status" value="1"/>
</dbReference>
<dbReference type="InterPro" id="IPR004156">
    <property type="entry name" value="OATP"/>
</dbReference>
<proteinExistence type="predicted"/>
<keyword evidence="3" id="KW-1185">Reference proteome</keyword>
<keyword evidence="1" id="KW-1133">Transmembrane helix</keyword>
<evidence type="ECO:0000256" key="1">
    <source>
        <dbReference type="SAM" id="Phobius"/>
    </source>
</evidence>
<dbReference type="OrthoDB" id="6435832at2759"/>
<sequence length="102" mass="11726">MEYPFSISGLVPYLIIFGSLVDSTCLVWEKSCGEYGNCWFYDTDKFSILLHVLSAVFSSFSALSLVATYFLSDRIGELYEDDKYNNEATNKKELELLRENHN</sequence>
<reference evidence="2 3" key="1">
    <citation type="journal article" date="2019" name="Sci. Rep.">
        <title>Orb-weaving spider Araneus ventricosus genome elucidates the spidroin gene catalogue.</title>
        <authorList>
            <person name="Kono N."/>
            <person name="Nakamura H."/>
            <person name="Ohtoshi R."/>
            <person name="Moran D.A.P."/>
            <person name="Shinohara A."/>
            <person name="Yoshida Y."/>
            <person name="Fujiwara M."/>
            <person name="Mori M."/>
            <person name="Tomita M."/>
            <person name="Arakawa K."/>
        </authorList>
    </citation>
    <scope>NUCLEOTIDE SEQUENCE [LARGE SCALE GENOMIC DNA]</scope>
</reference>
<name>A0A4Y2BT81_ARAVE</name>
<keyword evidence="1" id="KW-0472">Membrane</keyword>
<dbReference type="EMBL" id="BGPR01000103">
    <property type="protein sequence ID" value="GBL94516.1"/>
    <property type="molecule type" value="Genomic_DNA"/>
</dbReference>
<dbReference type="AlphaFoldDB" id="A0A4Y2BT81"/>
<dbReference type="GO" id="GO:0015347">
    <property type="term" value="F:sodium-independent organic anion transmembrane transporter activity"/>
    <property type="evidence" value="ECO:0007669"/>
    <property type="project" value="TreeGrafter"/>
</dbReference>
<accession>A0A4Y2BT81</accession>
<dbReference type="GO" id="GO:0016323">
    <property type="term" value="C:basolateral plasma membrane"/>
    <property type="evidence" value="ECO:0007669"/>
    <property type="project" value="TreeGrafter"/>
</dbReference>
<dbReference type="GO" id="GO:0043252">
    <property type="term" value="P:sodium-independent organic anion transport"/>
    <property type="evidence" value="ECO:0007669"/>
    <property type="project" value="TreeGrafter"/>
</dbReference>
<evidence type="ECO:0008006" key="4">
    <source>
        <dbReference type="Google" id="ProtNLM"/>
    </source>
</evidence>
<dbReference type="Proteomes" id="UP000499080">
    <property type="component" value="Unassembled WGS sequence"/>
</dbReference>
<evidence type="ECO:0000313" key="2">
    <source>
        <dbReference type="EMBL" id="GBL94516.1"/>
    </source>
</evidence>
<protein>
    <recommendedName>
        <fullName evidence="4">Solute carrier organic anion transporter family member 5A1</fullName>
    </recommendedName>
</protein>
<dbReference type="PANTHER" id="PTHR11388">
    <property type="entry name" value="ORGANIC ANION TRANSPORTER"/>
    <property type="match status" value="1"/>
</dbReference>
<evidence type="ECO:0000313" key="3">
    <source>
        <dbReference type="Proteomes" id="UP000499080"/>
    </source>
</evidence>
<gene>
    <name evidence="2" type="ORF">AVEN_235612_1</name>
</gene>
<keyword evidence="1" id="KW-0812">Transmembrane</keyword>
<dbReference type="Pfam" id="PF03137">
    <property type="entry name" value="OATP"/>
    <property type="match status" value="1"/>
</dbReference>
<comment type="caution">
    <text evidence="2">The sequence shown here is derived from an EMBL/GenBank/DDBJ whole genome shotgun (WGS) entry which is preliminary data.</text>
</comment>
<feature type="transmembrane region" description="Helical" evidence="1">
    <location>
        <begin position="48"/>
        <end position="71"/>
    </location>
</feature>